<proteinExistence type="predicted"/>
<protein>
    <submittedName>
        <fullName evidence="1">Uncharacterized protein</fullName>
    </submittedName>
</protein>
<reference evidence="1 2" key="1">
    <citation type="submission" date="2020-04" db="EMBL/GenBank/DDBJ databases">
        <authorList>
            <person name="De Canck E."/>
        </authorList>
    </citation>
    <scope>NUCLEOTIDE SEQUENCE [LARGE SCALE GENOMIC DNA]</scope>
    <source>
        <strain evidence="1 2">LMG 28138</strain>
    </source>
</reference>
<gene>
    <name evidence="1" type="ORF">LMG28138_01098</name>
</gene>
<dbReference type="RefSeq" id="WP_175103609.1">
    <property type="nucleotide sequence ID" value="NZ_CADIKM010000003.1"/>
</dbReference>
<keyword evidence="2" id="KW-1185">Reference proteome</keyword>
<dbReference type="EMBL" id="CADIKM010000003">
    <property type="protein sequence ID" value="CAB3780691.1"/>
    <property type="molecule type" value="Genomic_DNA"/>
</dbReference>
<evidence type="ECO:0000313" key="1">
    <source>
        <dbReference type="EMBL" id="CAB3780691.1"/>
    </source>
</evidence>
<name>A0A6S7CI63_9BURK</name>
<organism evidence="1 2">
    <name type="scientific">Pararobbsia alpina</name>
    <dbReference type="NCBI Taxonomy" id="621374"/>
    <lineage>
        <taxon>Bacteria</taxon>
        <taxon>Pseudomonadati</taxon>
        <taxon>Pseudomonadota</taxon>
        <taxon>Betaproteobacteria</taxon>
        <taxon>Burkholderiales</taxon>
        <taxon>Burkholderiaceae</taxon>
        <taxon>Pararobbsia</taxon>
    </lineage>
</organism>
<dbReference type="AlphaFoldDB" id="A0A6S7CI63"/>
<dbReference type="Proteomes" id="UP000494115">
    <property type="component" value="Unassembled WGS sequence"/>
</dbReference>
<evidence type="ECO:0000313" key="2">
    <source>
        <dbReference type="Proteomes" id="UP000494115"/>
    </source>
</evidence>
<sequence length="228" mass="24535">MAKPVADLAALQILAGQYAGRTYGKVLSEVLAYVDAVETWKEVPTGGSIVPFQRQGGSRYICEYQKGNLANIVHELTHIAVYEGYGNDMLNYLPTAKDANKPAAVLGTGGYVSNLSLRQLPDNAAMAPLEATMQGIAALCAGSNMGKAHKEMVQVKTTYAATLPHLEFDTCINHILAYMVGWGYPKTISFIKTKIGSSHFGSANALFSQVERVALQRHQLRTGQAVTG</sequence>
<accession>A0A6S7CI63</accession>